<accession>A0ABU1ECF3</accession>
<dbReference type="Pfam" id="PF00015">
    <property type="entry name" value="MCPsignal"/>
    <property type="match status" value="1"/>
</dbReference>
<evidence type="ECO:0000256" key="3">
    <source>
        <dbReference type="PROSITE-ProRule" id="PRU00284"/>
    </source>
</evidence>
<dbReference type="PROSITE" id="PS50111">
    <property type="entry name" value="CHEMOTAXIS_TRANSDUC_2"/>
    <property type="match status" value="1"/>
</dbReference>
<keyword evidence="1 3" id="KW-0807">Transducer</keyword>
<comment type="similarity">
    <text evidence="2">Belongs to the methyl-accepting chemotaxis (MCP) protein family.</text>
</comment>
<dbReference type="PANTHER" id="PTHR32089:SF112">
    <property type="entry name" value="LYSOZYME-LIKE PROTEIN-RELATED"/>
    <property type="match status" value="1"/>
</dbReference>
<comment type="caution">
    <text evidence="6">The sequence shown here is derived from an EMBL/GenBank/DDBJ whole genome shotgun (WGS) entry which is preliminary data.</text>
</comment>
<keyword evidence="4" id="KW-0812">Transmembrane</keyword>
<feature type="domain" description="Methyl-accepting transducer" evidence="5">
    <location>
        <begin position="295"/>
        <end position="552"/>
    </location>
</feature>
<evidence type="ECO:0000259" key="5">
    <source>
        <dbReference type="PROSITE" id="PS50111"/>
    </source>
</evidence>
<dbReference type="PRINTS" id="PR00260">
    <property type="entry name" value="CHEMTRNSDUCR"/>
</dbReference>
<evidence type="ECO:0000256" key="2">
    <source>
        <dbReference type="ARBA" id="ARBA00029447"/>
    </source>
</evidence>
<organism evidence="6 7">
    <name type="scientific">Clostridium aquiflavi</name>
    <dbReference type="NCBI Taxonomy" id="3073603"/>
    <lineage>
        <taxon>Bacteria</taxon>
        <taxon>Bacillati</taxon>
        <taxon>Bacillota</taxon>
        <taxon>Clostridia</taxon>
        <taxon>Eubacteriales</taxon>
        <taxon>Clostridiaceae</taxon>
        <taxon>Clostridium</taxon>
    </lineage>
</organism>
<evidence type="ECO:0000256" key="1">
    <source>
        <dbReference type="ARBA" id="ARBA00023224"/>
    </source>
</evidence>
<name>A0ABU1ECF3_9CLOT</name>
<feature type="transmembrane region" description="Helical" evidence="4">
    <location>
        <begin position="198"/>
        <end position="221"/>
    </location>
</feature>
<dbReference type="SUPFAM" id="SSF58104">
    <property type="entry name" value="Methyl-accepting chemotaxis protein (MCP) signaling domain"/>
    <property type="match status" value="1"/>
</dbReference>
<sequence length="582" mass="63704">MKSLKGKIISIILILVIVSSLSTVTIGLINGFNVTKKTVQAQFEDKLTSADNMLEIYLNEQFGTLSIDGDGKMVDSFGNSIEERSEYIDKLSKGMDVVATVFVKNGNDYTRILTTINEENGERVIGTKLDNKGKAYEEVANGNVYFGEANILGKQYITKYTPMYDKDKKIIGIYFVGKSIESVESIINEGMMSTIKSVALLVILVLVIASAISYFVGMSIVKPITVITKLINKQANLDFTVDKKSELINYITRKDEIGSMANSIKIMDDNVRNFIIKTSDVAQQVAASSEELTATSHQTATTSEEVAKTIEQIASGASAQAKDTEETAESIEEMGRIIEDDSNYIKELNKATTNIDIQKEEGFHILKELVNKTNQSNEATKSVYEIIVGNNESAEKIEEASIMIQNIADQTNLLALNAAIEAARAGEAGRGFAVVADEIRKLAEQSNSFTNDIKVVIDELKLKSQDAVQTMEDVKGIVDSQARSVKDTENKFDLIAMAIDSVKDIIKKLNHSAELMINNKNKIIGITQNLSAISEENAAGTEEVAASMEEQAATIQEIANSGESLAIIAEELSELIEKFKVQ</sequence>
<dbReference type="Gene3D" id="1.10.287.950">
    <property type="entry name" value="Methyl-accepting chemotaxis protein"/>
    <property type="match status" value="1"/>
</dbReference>
<dbReference type="InterPro" id="IPR004089">
    <property type="entry name" value="MCPsignal_dom"/>
</dbReference>
<keyword evidence="4" id="KW-0472">Membrane</keyword>
<dbReference type="Pfam" id="PF17201">
    <property type="entry name" value="Cache_3-Cache_2"/>
    <property type="match status" value="1"/>
</dbReference>
<dbReference type="InterPro" id="IPR033462">
    <property type="entry name" value="Cache_3-Cache_2"/>
</dbReference>
<keyword evidence="4" id="KW-1133">Transmembrane helix</keyword>
<reference evidence="6 7" key="1">
    <citation type="submission" date="2023-09" db="EMBL/GenBank/DDBJ databases">
        <authorList>
            <person name="Zhai L."/>
        </authorList>
    </citation>
    <scope>NUCLEOTIDE SEQUENCE [LARGE SCALE GENOMIC DNA]</scope>
    <source>
        <strain evidence="6 7">5 N-1</strain>
    </source>
</reference>
<dbReference type="InterPro" id="IPR029151">
    <property type="entry name" value="Sensor-like_sf"/>
</dbReference>
<gene>
    <name evidence="6" type="ORF">RGC78_01180</name>
</gene>
<proteinExistence type="inferred from homology"/>
<dbReference type="Proteomes" id="UP001256646">
    <property type="component" value="Unassembled WGS sequence"/>
</dbReference>
<dbReference type="RefSeq" id="WP_309555841.1">
    <property type="nucleotide sequence ID" value="NZ_JAVJAN010000002.1"/>
</dbReference>
<dbReference type="SUPFAM" id="SSF103190">
    <property type="entry name" value="Sensory domain-like"/>
    <property type="match status" value="1"/>
</dbReference>
<evidence type="ECO:0000256" key="4">
    <source>
        <dbReference type="SAM" id="Phobius"/>
    </source>
</evidence>
<evidence type="ECO:0000313" key="7">
    <source>
        <dbReference type="Proteomes" id="UP001256646"/>
    </source>
</evidence>
<feature type="transmembrane region" description="Helical" evidence="4">
    <location>
        <begin position="6"/>
        <end position="29"/>
    </location>
</feature>
<dbReference type="SMART" id="SM00283">
    <property type="entry name" value="MA"/>
    <property type="match status" value="1"/>
</dbReference>
<dbReference type="InterPro" id="IPR004090">
    <property type="entry name" value="Chemotax_Me-accpt_rcpt"/>
</dbReference>
<dbReference type="EMBL" id="JAVJAN010000002">
    <property type="protein sequence ID" value="MDR5586076.1"/>
    <property type="molecule type" value="Genomic_DNA"/>
</dbReference>
<evidence type="ECO:0000313" key="6">
    <source>
        <dbReference type="EMBL" id="MDR5586076.1"/>
    </source>
</evidence>
<keyword evidence="7" id="KW-1185">Reference proteome</keyword>
<dbReference type="PANTHER" id="PTHR32089">
    <property type="entry name" value="METHYL-ACCEPTING CHEMOTAXIS PROTEIN MCPB"/>
    <property type="match status" value="1"/>
</dbReference>
<protein>
    <submittedName>
        <fullName evidence="6">Methyl-accepting chemotaxis protein</fullName>
    </submittedName>
</protein>